<evidence type="ECO:0000313" key="4">
    <source>
        <dbReference type="EMBL" id="KAL1594352.1"/>
    </source>
</evidence>
<proteinExistence type="inferred from homology"/>
<feature type="domain" description="RDRP core" evidence="3">
    <location>
        <begin position="384"/>
        <end position="994"/>
    </location>
</feature>
<evidence type="ECO:0000259" key="3">
    <source>
        <dbReference type="Pfam" id="PF05183"/>
    </source>
</evidence>
<accession>A0ABR3QQB4</accession>
<evidence type="ECO:0000313" key="5">
    <source>
        <dbReference type="Proteomes" id="UP001521785"/>
    </source>
</evidence>
<keyword evidence="1" id="KW-0696">RNA-directed RNA polymerase</keyword>
<feature type="region of interest" description="Disordered" evidence="2">
    <location>
        <begin position="152"/>
        <end position="277"/>
    </location>
</feature>
<evidence type="ECO:0000256" key="2">
    <source>
        <dbReference type="SAM" id="MobiDB-lite"/>
    </source>
</evidence>
<dbReference type="PANTHER" id="PTHR23079:SF55">
    <property type="entry name" value="RNA-DIRECTED RNA POLYMERASE"/>
    <property type="match status" value="1"/>
</dbReference>
<comment type="caution">
    <text evidence="4">The sequence shown here is derived from an EMBL/GenBank/DDBJ whole genome shotgun (WGS) entry which is preliminary data.</text>
</comment>
<keyword evidence="1" id="KW-0694">RNA-binding</keyword>
<evidence type="ECO:0000256" key="1">
    <source>
        <dbReference type="RuleBase" id="RU363098"/>
    </source>
</evidence>
<keyword evidence="5" id="KW-1185">Reference proteome</keyword>
<dbReference type="EMBL" id="JAKJXO020000017">
    <property type="protein sequence ID" value="KAL1594352.1"/>
    <property type="molecule type" value="Genomic_DNA"/>
</dbReference>
<dbReference type="InterPro" id="IPR007855">
    <property type="entry name" value="RDRP"/>
</dbReference>
<reference evidence="4 5" key="1">
    <citation type="submission" date="2024-02" db="EMBL/GenBank/DDBJ databases">
        <title>De novo assembly and annotation of 12 fungi associated with fruit tree decline syndrome in Ontario, Canada.</title>
        <authorList>
            <person name="Sulman M."/>
            <person name="Ellouze W."/>
            <person name="Ilyukhin E."/>
        </authorList>
    </citation>
    <scope>NUCLEOTIDE SEQUENCE [LARGE SCALE GENOMIC DNA]</scope>
    <source>
        <strain evidence="4 5">M42-189</strain>
    </source>
</reference>
<dbReference type="Proteomes" id="UP001521785">
    <property type="component" value="Unassembled WGS sequence"/>
</dbReference>
<feature type="region of interest" description="Disordered" evidence="2">
    <location>
        <begin position="1"/>
        <end position="25"/>
    </location>
</feature>
<keyword evidence="1" id="KW-0548">Nucleotidyltransferase</keyword>
<protein>
    <recommendedName>
        <fullName evidence="1">RNA-dependent RNA polymerase</fullName>
        <ecNumber evidence="1">2.7.7.48</ecNumber>
    </recommendedName>
</protein>
<comment type="similarity">
    <text evidence="1">Belongs to the RdRP family.</text>
</comment>
<gene>
    <name evidence="4" type="ORF">SLS60_010112</name>
</gene>
<keyword evidence="1" id="KW-0808">Transferase</keyword>
<dbReference type="PANTHER" id="PTHR23079">
    <property type="entry name" value="RNA-DEPENDENT RNA POLYMERASE"/>
    <property type="match status" value="1"/>
</dbReference>
<dbReference type="Pfam" id="PF05183">
    <property type="entry name" value="RdRP"/>
    <property type="match status" value="1"/>
</dbReference>
<sequence length="1189" mass="135467">MANPRPPQGNRGQSAGLAHPSTPRKNGAELSALVHSFGQQWQLGLPIRDKNWSPLKSTNELQDKVYEQLKRLYWQGDFHEAIGRFVLQAKPPSLSDTQSARTARLTLLHEIVREIDEAKGRDSGSLEDQDLLNVEDPVEAQLRRELARMEELNHGLQDPPPRSSSTYGSVDEDVILERSFTVETEDDYDMPAGPMPQSLTRLPRPSGQGANPVSPVRRARYLQSPTTERSPFNNPPRRTISGERVAQSARTTSGASPAKAPSHSTSKPANDSPSKLPHYIRNIPEQNLFTPILAEDLGEFPYFVLFVCSGLASEYNVPLATLLHGVHASCALSDPSDFLEQVCASLDISIGALKDQQKYWSAFKRGFEGYTFKARIEYNNPDSRRTWKVFHVEPCKKKKKNGRITDDLSDKRIVLFATDGIGIDTPTSIGEAINWFFPFEKNMHQAYTKANARLDLGLSRTIPTIAFKPSQIVYVKDMTVDETPEDTHFNDNTLESWPHIYPKDTVMNDGCSLISVGAALLIWQKVRKILNSDEPMPSAFQARIGGAKGVWMISGEPYSASADDHDIWIQISESQLKFKPHREDRSDGLEYDPLRLTFEYVNHSRRPVPSELHISFIPILVDRGVPRNHIADLMVEQLDAERDELIQLLPTTERLYHWVHQEGPSNSGFESPRWQGEMYQSLPEQIKHLFESGFVPEQEPYLADCLYRFIKRRQLWMESKLRVSLYQSTFVLGIADPFGILEPGELHMEFSTPFIDELTGSRLRSLDNMEILVSRQPACRRSDIQKVRAVKCPELSHLIDVVVFPTKGQYPLAGKLQGGDYDGDIFWLCWDQAMVKPFKNAPAPMESPDPAQYGIEQDTRKLSEVMDLNDLSTVNDFLKEALECRLTPSLLGIVTSHLEKQAYYENQVFSGRLDALCDMHDLLVDAPKQGYKFTLMNFKHYVGNVLRCGNPKEPAYKEAMKDCEKKETDEGHRKRKESYKHEKENIIDYLYFEIVRKHDVATLEQVKNFFSRDYSPDTVLQYPYLNLREAGSPEVQQELDALVKGLKQVERKWLDITMADENVRKPDWYSQAVDTCYARYRSILPTQVDHFDIKPLVYPFLQPQYSEWEKIRASTFYVVFTKRHKLVWAVAGKQLAELKAASYAGSTAVVPKIKAIMKPKAPKAPRLEEYESEDEFEDALEELNAEEVV</sequence>
<comment type="catalytic activity">
    <reaction evidence="1">
        <text>RNA(n) + a ribonucleoside 5'-triphosphate = RNA(n+1) + diphosphate</text>
        <dbReference type="Rhea" id="RHEA:21248"/>
        <dbReference type="Rhea" id="RHEA-COMP:14527"/>
        <dbReference type="Rhea" id="RHEA-COMP:17342"/>
        <dbReference type="ChEBI" id="CHEBI:33019"/>
        <dbReference type="ChEBI" id="CHEBI:61557"/>
        <dbReference type="ChEBI" id="CHEBI:140395"/>
        <dbReference type="EC" id="2.7.7.48"/>
    </reaction>
</comment>
<organism evidence="4 5">
    <name type="scientific">Paraconiothyrium brasiliense</name>
    <dbReference type="NCBI Taxonomy" id="300254"/>
    <lineage>
        <taxon>Eukaryota</taxon>
        <taxon>Fungi</taxon>
        <taxon>Dikarya</taxon>
        <taxon>Ascomycota</taxon>
        <taxon>Pezizomycotina</taxon>
        <taxon>Dothideomycetes</taxon>
        <taxon>Pleosporomycetidae</taxon>
        <taxon>Pleosporales</taxon>
        <taxon>Massarineae</taxon>
        <taxon>Didymosphaeriaceae</taxon>
        <taxon>Paraconiothyrium</taxon>
    </lineage>
</organism>
<feature type="compositionally biased region" description="Polar residues" evidence="2">
    <location>
        <begin position="223"/>
        <end position="232"/>
    </location>
</feature>
<dbReference type="EC" id="2.7.7.48" evidence="1"/>
<name>A0ABR3QQB4_9PLEO</name>
<feature type="compositionally biased region" description="Polar residues" evidence="2">
    <location>
        <begin position="262"/>
        <end position="273"/>
    </location>
</feature>
<dbReference type="InterPro" id="IPR057596">
    <property type="entry name" value="RDRP_core"/>
</dbReference>